<dbReference type="InterPro" id="IPR000182">
    <property type="entry name" value="GNAT_dom"/>
</dbReference>
<dbReference type="AlphaFoldDB" id="A0A1D9NYK1"/>
<organism evidence="2 3">
    <name type="scientific">Butyrivibrio hungatei</name>
    <dbReference type="NCBI Taxonomy" id="185008"/>
    <lineage>
        <taxon>Bacteria</taxon>
        <taxon>Bacillati</taxon>
        <taxon>Bacillota</taxon>
        <taxon>Clostridia</taxon>
        <taxon>Lachnospirales</taxon>
        <taxon>Lachnospiraceae</taxon>
        <taxon>Butyrivibrio</taxon>
    </lineage>
</organism>
<protein>
    <submittedName>
        <fullName evidence="2">GNAT family acetyltransferase</fullName>
    </submittedName>
</protein>
<dbReference type="Pfam" id="PF00583">
    <property type="entry name" value="Acetyltransf_1"/>
    <property type="match status" value="1"/>
</dbReference>
<dbReference type="CDD" id="cd04301">
    <property type="entry name" value="NAT_SF"/>
    <property type="match status" value="1"/>
</dbReference>
<evidence type="ECO:0000313" key="2">
    <source>
        <dbReference type="EMBL" id="AOZ95274.1"/>
    </source>
</evidence>
<dbReference type="OrthoDB" id="2593184at2"/>
<dbReference type="KEGG" id="bhu:bhn_I0239"/>
<proteinExistence type="predicted"/>
<dbReference type="InterPro" id="IPR016181">
    <property type="entry name" value="Acyl_CoA_acyltransferase"/>
</dbReference>
<gene>
    <name evidence="2" type="ORF">bhn_I0239</name>
</gene>
<dbReference type="Proteomes" id="UP000179284">
    <property type="component" value="Chromosome I"/>
</dbReference>
<evidence type="ECO:0000313" key="3">
    <source>
        <dbReference type="Proteomes" id="UP000179284"/>
    </source>
</evidence>
<reference evidence="3" key="1">
    <citation type="submission" date="2016-10" db="EMBL/GenBank/DDBJ databases">
        <title>The complete genome sequence of the rumen bacterium Butyrivibrio hungatei MB2003.</title>
        <authorList>
            <person name="Palevich N."/>
            <person name="Kelly W.J."/>
            <person name="Leahy S.C."/>
            <person name="Altermann E."/>
            <person name="Rakonjac J."/>
            <person name="Attwood G.T."/>
        </authorList>
    </citation>
    <scope>NUCLEOTIDE SEQUENCE [LARGE SCALE GENOMIC DNA]</scope>
    <source>
        <strain evidence="3">MB2003</strain>
    </source>
</reference>
<dbReference type="Gene3D" id="3.40.630.30">
    <property type="match status" value="1"/>
</dbReference>
<evidence type="ECO:0000259" key="1">
    <source>
        <dbReference type="Pfam" id="PF00583"/>
    </source>
</evidence>
<dbReference type="GO" id="GO:0016747">
    <property type="term" value="F:acyltransferase activity, transferring groups other than amino-acyl groups"/>
    <property type="evidence" value="ECO:0007669"/>
    <property type="project" value="InterPro"/>
</dbReference>
<dbReference type="EMBL" id="CP017831">
    <property type="protein sequence ID" value="AOZ95274.1"/>
    <property type="molecule type" value="Genomic_DNA"/>
</dbReference>
<name>A0A1D9NYK1_9FIRM</name>
<keyword evidence="3" id="KW-1185">Reference proteome</keyword>
<dbReference type="SUPFAM" id="SSF55729">
    <property type="entry name" value="Acyl-CoA N-acyltransferases (Nat)"/>
    <property type="match status" value="1"/>
</dbReference>
<sequence>MIKLKGLSESEVEVISKQIADAFYDYNYNEDDEGLIKFISSREKMYIYIGAIVRAAYKSGMLYATSKDREGFLVLSGEGVNSIGFADGMKMIFAEKSALGGFKKMKQFISACFAEGGSIETRMKKAKRKFLRIEVLVVRKEFQKQGFMKQMMDYAYELADKHGVPVILDTDDKDKSDRYEHLGMKLDRIRNCGERFHMYDLIREPEVA</sequence>
<accession>A0A1D9NYK1</accession>
<feature type="domain" description="N-acetyltransferase" evidence="1">
    <location>
        <begin position="127"/>
        <end position="173"/>
    </location>
</feature>
<dbReference type="RefSeq" id="WP_071177387.1">
    <property type="nucleotide sequence ID" value="NZ_CP017831.1"/>
</dbReference>